<dbReference type="InterPro" id="IPR052929">
    <property type="entry name" value="RNase_H-like_EbsB-rel"/>
</dbReference>
<dbReference type="PANTHER" id="PTHR47074:SF11">
    <property type="entry name" value="REVERSE TRANSCRIPTASE-LIKE PROTEIN"/>
    <property type="match status" value="1"/>
</dbReference>
<keyword evidence="2" id="KW-0808">Transferase</keyword>
<dbReference type="InterPro" id="IPR036188">
    <property type="entry name" value="FAD/NAD-bd_sf"/>
</dbReference>
<dbReference type="CDD" id="cd06222">
    <property type="entry name" value="RNase_H_like"/>
    <property type="match status" value="1"/>
</dbReference>
<dbReference type="InterPro" id="IPR036397">
    <property type="entry name" value="RNaseH_sf"/>
</dbReference>
<dbReference type="InterPro" id="IPR002156">
    <property type="entry name" value="RNaseH_domain"/>
</dbReference>
<dbReference type="SUPFAM" id="SSF51905">
    <property type="entry name" value="FAD/NAD(P)-binding domain"/>
    <property type="match status" value="1"/>
</dbReference>
<sequence length="602" mass="67710">MKCLQRSRVQWLHEGDKNTRFFYSRASNRRRRNSILRLKGPDGRWVEEHDEVCNLVLGYFSELFSSLSPQDCESALNEIDRSLTDNERQALERRVTSSEVIFMESKFVKERQKSLICSLLMISSFLQDLCANVDIHTRTHINECLNVREVVHQDKYLGLPSVIGRSKKVVFEAILDKIKKKLGGWKEKNLSIARKEVLIKSVAQAMPMYIMNIFLLPGNLTDDIHKSLNITSRKASLALITSPTILAARILKARYFPNSSFFDANIRYRPSYIWRSFLSVKDIVHKGCEWNIGNGRSVNVRDLLNVKGDGWNHELLSSLFPHNIASKIACCFVSKSRNDVLYWHNSPGGRFSCRSAYLLALEADEDMLSSRIGDFHDDIVGIVDEKNKRFHGQLNGREGNVEAIAKLLLSEHYMANQREIITGTNTLHNTHTGVWSKLEVDRIKVNCDAAWQKESRKAGLGFVARDYNGEVLFSGACLDYYASSPLEAKAKAVHWAMSHALSRGYSRVTFETDSLCLVKALHNKVCVCVDLMWQLGVSFSLSSRGFASGGGSDENDVFMISGGPSGYVAAIKAAQLGLKTTCIEKHRAFGGTCLNGGVMVFL</sequence>
<organism evidence="2 3">
    <name type="scientific">Tanacetum coccineum</name>
    <dbReference type="NCBI Taxonomy" id="301880"/>
    <lineage>
        <taxon>Eukaryota</taxon>
        <taxon>Viridiplantae</taxon>
        <taxon>Streptophyta</taxon>
        <taxon>Embryophyta</taxon>
        <taxon>Tracheophyta</taxon>
        <taxon>Spermatophyta</taxon>
        <taxon>Magnoliopsida</taxon>
        <taxon>eudicotyledons</taxon>
        <taxon>Gunneridae</taxon>
        <taxon>Pentapetalae</taxon>
        <taxon>asterids</taxon>
        <taxon>campanulids</taxon>
        <taxon>Asterales</taxon>
        <taxon>Asteraceae</taxon>
        <taxon>Asteroideae</taxon>
        <taxon>Anthemideae</taxon>
        <taxon>Anthemidinae</taxon>
        <taxon>Tanacetum</taxon>
    </lineage>
</organism>
<dbReference type="EMBL" id="BQNB010010598">
    <property type="protein sequence ID" value="GJS79449.1"/>
    <property type="molecule type" value="Genomic_DNA"/>
</dbReference>
<name>A0ABQ4YNK7_9ASTR</name>
<dbReference type="Pfam" id="PF13456">
    <property type="entry name" value="RVT_3"/>
    <property type="match status" value="1"/>
</dbReference>
<dbReference type="Gene3D" id="3.30.420.10">
    <property type="entry name" value="Ribonuclease H-like superfamily/Ribonuclease H"/>
    <property type="match status" value="1"/>
</dbReference>
<dbReference type="GO" id="GO:0003964">
    <property type="term" value="F:RNA-directed DNA polymerase activity"/>
    <property type="evidence" value="ECO:0007669"/>
    <property type="project" value="UniProtKB-KW"/>
</dbReference>
<dbReference type="PANTHER" id="PTHR47074">
    <property type="entry name" value="BNAC02G40300D PROTEIN"/>
    <property type="match status" value="1"/>
</dbReference>
<evidence type="ECO:0000259" key="1">
    <source>
        <dbReference type="Pfam" id="PF13456"/>
    </source>
</evidence>
<reference evidence="2" key="2">
    <citation type="submission" date="2022-01" db="EMBL/GenBank/DDBJ databases">
        <authorList>
            <person name="Yamashiro T."/>
            <person name="Shiraishi A."/>
            <person name="Satake H."/>
            <person name="Nakayama K."/>
        </authorList>
    </citation>
    <scope>NUCLEOTIDE SEQUENCE</scope>
</reference>
<evidence type="ECO:0000313" key="2">
    <source>
        <dbReference type="EMBL" id="GJS79449.1"/>
    </source>
</evidence>
<comment type="caution">
    <text evidence="2">The sequence shown here is derived from an EMBL/GenBank/DDBJ whole genome shotgun (WGS) entry which is preliminary data.</text>
</comment>
<dbReference type="Proteomes" id="UP001151760">
    <property type="component" value="Unassembled WGS sequence"/>
</dbReference>
<gene>
    <name evidence="2" type="ORF">Tco_0729330</name>
</gene>
<dbReference type="PRINTS" id="PR00411">
    <property type="entry name" value="PNDRDTASEI"/>
</dbReference>
<keyword evidence="2" id="KW-0695">RNA-directed DNA polymerase</keyword>
<evidence type="ECO:0000313" key="3">
    <source>
        <dbReference type="Proteomes" id="UP001151760"/>
    </source>
</evidence>
<accession>A0ABQ4YNK7</accession>
<proteinExistence type="predicted"/>
<dbReference type="InterPro" id="IPR044730">
    <property type="entry name" value="RNase_H-like_dom_plant"/>
</dbReference>
<dbReference type="Gene3D" id="3.50.50.60">
    <property type="entry name" value="FAD/NAD(P)-binding domain"/>
    <property type="match status" value="1"/>
</dbReference>
<dbReference type="InterPro" id="IPR012337">
    <property type="entry name" value="RNaseH-like_sf"/>
</dbReference>
<protein>
    <submittedName>
        <fullName evidence="2">Reverse transcriptase</fullName>
    </submittedName>
</protein>
<dbReference type="Pfam" id="PF12831">
    <property type="entry name" value="FAD_oxidored"/>
    <property type="match status" value="1"/>
</dbReference>
<keyword evidence="2" id="KW-0548">Nucleotidyltransferase</keyword>
<keyword evidence="3" id="KW-1185">Reference proteome</keyword>
<dbReference type="SUPFAM" id="SSF53098">
    <property type="entry name" value="Ribonuclease H-like"/>
    <property type="match status" value="1"/>
</dbReference>
<reference evidence="2" key="1">
    <citation type="journal article" date="2022" name="Int. J. Mol. Sci.">
        <title>Draft Genome of Tanacetum Coccineum: Genomic Comparison of Closely Related Tanacetum-Family Plants.</title>
        <authorList>
            <person name="Yamashiro T."/>
            <person name="Shiraishi A."/>
            <person name="Nakayama K."/>
            <person name="Satake H."/>
        </authorList>
    </citation>
    <scope>NUCLEOTIDE SEQUENCE</scope>
</reference>
<feature type="domain" description="RNase H type-1" evidence="1">
    <location>
        <begin position="446"/>
        <end position="524"/>
    </location>
</feature>